<feature type="repeat" description="ANK" evidence="1">
    <location>
        <begin position="56"/>
        <end position="85"/>
    </location>
</feature>
<dbReference type="PANTHER" id="PTHR46224">
    <property type="entry name" value="ANKYRIN REPEAT FAMILY PROTEIN"/>
    <property type="match status" value="1"/>
</dbReference>
<dbReference type="EMBL" id="LSYV01000008">
    <property type="protein sequence ID" value="KXZ53195.1"/>
    <property type="molecule type" value="Genomic_DNA"/>
</dbReference>
<dbReference type="Proteomes" id="UP000075714">
    <property type="component" value="Unassembled WGS sequence"/>
</dbReference>
<proteinExistence type="predicted"/>
<dbReference type="AlphaFoldDB" id="A0A150GTK7"/>
<keyword evidence="3" id="KW-1185">Reference proteome</keyword>
<sequence>MLLSQAAAAGHVQVLQHLLGACLGSAAATSEPAADRGARAGGGGGGPRTAAAVVATALLSAASCGRVEAVQALLAAGADPRAGDSAALRAAVIRGHEDTAAELLAAGADARAQLDAPLFAAVRRRRSAALTRLLLDAGADAAARGSTAVFFAAADGGADASLPLVRLLLSGGAHAGDHLSIALLCVSASGCTEAVKGLLALGADPRWGGCVALSAAALQGHAKAVELLLAAMAAPSHPLSQPAAAAAAGALLHTLMVLAARAGHAEVVAALLAAAAFPATARRAVLQGALDRGQWRVAAAVEVTGVYLPPWLHGALRLRAWGGLRLLAAARVAAWALRLSAAAGLAAAGALMVAGLWRGELGEVEGEALREAVMGEVQVIFAAGTALRLMGA</sequence>
<name>A0A150GTK7_GONPE</name>
<dbReference type="Pfam" id="PF00023">
    <property type="entry name" value="Ank"/>
    <property type="match status" value="1"/>
</dbReference>
<dbReference type="Gene3D" id="1.25.40.20">
    <property type="entry name" value="Ankyrin repeat-containing domain"/>
    <property type="match status" value="2"/>
</dbReference>
<protein>
    <submittedName>
        <fullName evidence="2">Uncharacterized protein</fullName>
    </submittedName>
</protein>
<gene>
    <name evidence="2" type="ORF">GPECTOR_7g1088</name>
</gene>
<dbReference type="SMART" id="SM00248">
    <property type="entry name" value="ANK"/>
    <property type="match status" value="7"/>
</dbReference>
<accession>A0A150GTK7</accession>
<dbReference type="SUPFAM" id="SSF48403">
    <property type="entry name" value="Ankyrin repeat"/>
    <property type="match status" value="1"/>
</dbReference>
<dbReference type="PANTHER" id="PTHR46224:SF6">
    <property type="entry name" value="ANKYRIN REPEAT FAMILY PROTEIN"/>
    <property type="match status" value="1"/>
</dbReference>
<evidence type="ECO:0000256" key="1">
    <source>
        <dbReference type="PROSITE-ProRule" id="PRU00023"/>
    </source>
</evidence>
<dbReference type="InterPro" id="IPR036770">
    <property type="entry name" value="Ankyrin_rpt-contain_sf"/>
</dbReference>
<dbReference type="InterPro" id="IPR002110">
    <property type="entry name" value="Ankyrin_rpt"/>
</dbReference>
<dbReference type="PROSITE" id="PS50088">
    <property type="entry name" value="ANK_REPEAT"/>
    <property type="match status" value="1"/>
</dbReference>
<dbReference type="STRING" id="33097.A0A150GTK7"/>
<organism evidence="2 3">
    <name type="scientific">Gonium pectorale</name>
    <name type="common">Green alga</name>
    <dbReference type="NCBI Taxonomy" id="33097"/>
    <lineage>
        <taxon>Eukaryota</taxon>
        <taxon>Viridiplantae</taxon>
        <taxon>Chlorophyta</taxon>
        <taxon>core chlorophytes</taxon>
        <taxon>Chlorophyceae</taxon>
        <taxon>CS clade</taxon>
        <taxon>Chlamydomonadales</taxon>
        <taxon>Volvocaceae</taxon>
        <taxon>Gonium</taxon>
    </lineage>
</organism>
<keyword evidence="1" id="KW-0040">ANK repeat</keyword>
<comment type="caution">
    <text evidence="2">The sequence shown here is derived from an EMBL/GenBank/DDBJ whole genome shotgun (WGS) entry which is preliminary data.</text>
</comment>
<dbReference type="InterPro" id="IPR051616">
    <property type="entry name" value="Cul2-RING_E3_ligase_SR"/>
</dbReference>
<reference evidence="3" key="1">
    <citation type="journal article" date="2016" name="Nat. Commun.">
        <title>The Gonium pectorale genome demonstrates co-option of cell cycle regulation during the evolution of multicellularity.</title>
        <authorList>
            <person name="Hanschen E.R."/>
            <person name="Marriage T.N."/>
            <person name="Ferris P.J."/>
            <person name="Hamaji T."/>
            <person name="Toyoda A."/>
            <person name="Fujiyama A."/>
            <person name="Neme R."/>
            <person name="Noguchi H."/>
            <person name="Minakuchi Y."/>
            <person name="Suzuki M."/>
            <person name="Kawai-Toyooka H."/>
            <person name="Smith D.R."/>
            <person name="Sparks H."/>
            <person name="Anderson J."/>
            <person name="Bakaric R."/>
            <person name="Luria V."/>
            <person name="Karger A."/>
            <person name="Kirschner M.W."/>
            <person name="Durand P.M."/>
            <person name="Michod R.E."/>
            <person name="Nozaki H."/>
            <person name="Olson B.J."/>
        </authorList>
    </citation>
    <scope>NUCLEOTIDE SEQUENCE [LARGE SCALE GENOMIC DNA]</scope>
    <source>
        <strain evidence="3">NIES-2863</strain>
    </source>
</reference>
<evidence type="ECO:0000313" key="2">
    <source>
        <dbReference type="EMBL" id="KXZ53195.1"/>
    </source>
</evidence>
<evidence type="ECO:0000313" key="3">
    <source>
        <dbReference type="Proteomes" id="UP000075714"/>
    </source>
</evidence>